<proteinExistence type="predicted"/>
<evidence type="ECO:0000313" key="3">
    <source>
        <dbReference type="Proteomes" id="UP000620124"/>
    </source>
</evidence>
<organism evidence="2 3">
    <name type="scientific">Mycena venus</name>
    <dbReference type="NCBI Taxonomy" id="2733690"/>
    <lineage>
        <taxon>Eukaryota</taxon>
        <taxon>Fungi</taxon>
        <taxon>Dikarya</taxon>
        <taxon>Basidiomycota</taxon>
        <taxon>Agaricomycotina</taxon>
        <taxon>Agaricomycetes</taxon>
        <taxon>Agaricomycetidae</taxon>
        <taxon>Agaricales</taxon>
        <taxon>Marasmiineae</taxon>
        <taxon>Mycenaceae</taxon>
        <taxon>Mycena</taxon>
    </lineage>
</organism>
<name>A0A8H6U1D9_9AGAR</name>
<accession>A0A8H6U1D9</accession>
<sequence>MPASTWYISGHLQKKPHCIGQPFLPIAFTDIPPGRSFYIPHPSTKHKMMFKPAILPLLFMLAGYAVGAPITKRCSVTNINGKVTVDNSGGGECEASANGVTAVSGTGNAANAANAGTIDGGDLADAFKNAFGAPFTKRCSVTNINGKVTVDNSGGGDCEASANGVTAVSGNGAGALDGGDFADAFKNAFGN</sequence>
<reference evidence="2" key="1">
    <citation type="submission" date="2020-05" db="EMBL/GenBank/DDBJ databases">
        <title>Mycena genomes resolve the evolution of fungal bioluminescence.</title>
        <authorList>
            <person name="Tsai I.J."/>
        </authorList>
    </citation>
    <scope>NUCLEOTIDE SEQUENCE</scope>
    <source>
        <strain evidence="2">CCC161011</strain>
    </source>
</reference>
<keyword evidence="3" id="KW-1185">Reference proteome</keyword>
<protein>
    <submittedName>
        <fullName evidence="2">Uncharacterized protein</fullName>
    </submittedName>
</protein>
<gene>
    <name evidence="2" type="ORF">MVEN_02609300</name>
</gene>
<evidence type="ECO:0000256" key="1">
    <source>
        <dbReference type="SAM" id="Phobius"/>
    </source>
</evidence>
<dbReference type="AlphaFoldDB" id="A0A8H6U1D9"/>
<dbReference type="OrthoDB" id="3021039at2759"/>
<dbReference type="Proteomes" id="UP000620124">
    <property type="component" value="Unassembled WGS sequence"/>
</dbReference>
<keyword evidence="1" id="KW-0812">Transmembrane</keyword>
<dbReference type="EMBL" id="JACAZI010000042">
    <property type="protein sequence ID" value="KAF7326561.1"/>
    <property type="molecule type" value="Genomic_DNA"/>
</dbReference>
<comment type="caution">
    <text evidence="2">The sequence shown here is derived from an EMBL/GenBank/DDBJ whole genome shotgun (WGS) entry which is preliminary data.</text>
</comment>
<feature type="transmembrane region" description="Helical" evidence="1">
    <location>
        <begin position="53"/>
        <end position="70"/>
    </location>
</feature>
<evidence type="ECO:0000313" key="2">
    <source>
        <dbReference type="EMBL" id="KAF7326561.1"/>
    </source>
</evidence>
<keyword evidence="1" id="KW-0472">Membrane</keyword>
<keyword evidence="1" id="KW-1133">Transmembrane helix</keyword>